<dbReference type="Proteomes" id="UP000198287">
    <property type="component" value="Unassembled WGS sequence"/>
</dbReference>
<feature type="transmembrane region" description="Helical" evidence="2">
    <location>
        <begin position="100"/>
        <end position="124"/>
    </location>
</feature>
<feature type="transmembrane region" description="Helical" evidence="2">
    <location>
        <begin position="130"/>
        <end position="155"/>
    </location>
</feature>
<keyword evidence="2" id="KW-0472">Membrane</keyword>
<sequence length="198" mass="22025">MVKTCCFGQCTAKTGTGIIALLNIVASILEIVIFSVLANHMITNPENISDEQYLGFQKYGDLYIASQFVGILLALIYGILSGILFEGYRTEDASLCTPWLYWNFVFLTLASIVTICGLVAEFVILGYMKILILNLSVAFIIPVSLGIQTYCTLVVQRFVNEIRGGRYSVLRSQPEPERDIIETDNDVDDVQTSTEQEV</sequence>
<feature type="transmembrane region" description="Helical" evidence="2">
    <location>
        <begin position="21"/>
        <end position="42"/>
    </location>
</feature>
<feature type="transmembrane region" description="Helical" evidence="2">
    <location>
        <begin position="62"/>
        <end position="88"/>
    </location>
</feature>
<protein>
    <submittedName>
        <fullName evidence="3">Uncharacterized protein</fullName>
    </submittedName>
</protein>
<gene>
    <name evidence="3" type="ORF">Fcan01_06599</name>
</gene>
<keyword evidence="2" id="KW-1133">Transmembrane helix</keyword>
<dbReference type="EMBL" id="LNIX01000003">
    <property type="protein sequence ID" value="OXA58225.1"/>
    <property type="molecule type" value="Genomic_DNA"/>
</dbReference>
<accession>A0A226EKJ2</accession>
<keyword evidence="2" id="KW-0812">Transmembrane</keyword>
<feature type="region of interest" description="Disordered" evidence="1">
    <location>
        <begin position="177"/>
        <end position="198"/>
    </location>
</feature>
<evidence type="ECO:0000256" key="1">
    <source>
        <dbReference type="SAM" id="MobiDB-lite"/>
    </source>
</evidence>
<reference evidence="3 4" key="1">
    <citation type="submission" date="2015-12" db="EMBL/GenBank/DDBJ databases">
        <title>The genome of Folsomia candida.</title>
        <authorList>
            <person name="Faddeeva A."/>
            <person name="Derks M.F."/>
            <person name="Anvar Y."/>
            <person name="Smit S."/>
            <person name="Van Straalen N."/>
            <person name="Roelofs D."/>
        </authorList>
    </citation>
    <scope>NUCLEOTIDE SEQUENCE [LARGE SCALE GENOMIC DNA]</scope>
    <source>
        <strain evidence="3 4">VU population</strain>
        <tissue evidence="3">Whole body</tissue>
    </source>
</reference>
<evidence type="ECO:0000256" key="2">
    <source>
        <dbReference type="SAM" id="Phobius"/>
    </source>
</evidence>
<evidence type="ECO:0000313" key="3">
    <source>
        <dbReference type="EMBL" id="OXA58225.1"/>
    </source>
</evidence>
<dbReference type="AlphaFoldDB" id="A0A226EKJ2"/>
<dbReference type="PANTHER" id="PTHR36694">
    <property type="entry name" value="PASIFLORA 1, ISOFORM A-RELATED"/>
    <property type="match status" value="1"/>
</dbReference>
<proteinExistence type="predicted"/>
<name>A0A226EKJ2_FOLCA</name>
<comment type="caution">
    <text evidence="3">The sequence shown here is derived from an EMBL/GenBank/DDBJ whole genome shotgun (WGS) entry which is preliminary data.</text>
</comment>
<dbReference type="PANTHER" id="PTHR36694:SF11">
    <property type="entry name" value="LP21121P-RELATED"/>
    <property type="match status" value="1"/>
</dbReference>
<evidence type="ECO:0000313" key="4">
    <source>
        <dbReference type="Proteomes" id="UP000198287"/>
    </source>
</evidence>
<keyword evidence="4" id="KW-1185">Reference proteome</keyword>
<organism evidence="3 4">
    <name type="scientific">Folsomia candida</name>
    <name type="common">Springtail</name>
    <dbReference type="NCBI Taxonomy" id="158441"/>
    <lineage>
        <taxon>Eukaryota</taxon>
        <taxon>Metazoa</taxon>
        <taxon>Ecdysozoa</taxon>
        <taxon>Arthropoda</taxon>
        <taxon>Hexapoda</taxon>
        <taxon>Collembola</taxon>
        <taxon>Entomobryomorpha</taxon>
        <taxon>Isotomoidea</taxon>
        <taxon>Isotomidae</taxon>
        <taxon>Proisotominae</taxon>
        <taxon>Folsomia</taxon>
    </lineage>
</organism>